<gene>
    <name evidence="1" type="ORF">KIW84_075748</name>
</gene>
<accession>A0A9D5A2C1</accession>
<evidence type="ECO:0000313" key="1">
    <source>
        <dbReference type="EMBL" id="KAI5390560.1"/>
    </source>
</evidence>
<evidence type="ECO:0000313" key="2">
    <source>
        <dbReference type="Proteomes" id="UP001058974"/>
    </source>
</evidence>
<dbReference type="Proteomes" id="UP001058974">
    <property type="component" value="Chromosome 7"/>
</dbReference>
<keyword evidence="2" id="KW-1185">Reference proteome</keyword>
<organism evidence="1 2">
    <name type="scientific">Pisum sativum</name>
    <name type="common">Garden pea</name>
    <name type="synonym">Lathyrus oleraceus</name>
    <dbReference type="NCBI Taxonomy" id="3888"/>
    <lineage>
        <taxon>Eukaryota</taxon>
        <taxon>Viridiplantae</taxon>
        <taxon>Streptophyta</taxon>
        <taxon>Embryophyta</taxon>
        <taxon>Tracheophyta</taxon>
        <taxon>Spermatophyta</taxon>
        <taxon>Magnoliopsida</taxon>
        <taxon>eudicotyledons</taxon>
        <taxon>Gunneridae</taxon>
        <taxon>Pentapetalae</taxon>
        <taxon>rosids</taxon>
        <taxon>fabids</taxon>
        <taxon>Fabales</taxon>
        <taxon>Fabaceae</taxon>
        <taxon>Papilionoideae</taxon>
        <taxon>50 kb inversion clade</taxon>
        <taxon>NPAAA clade</taxon>
        <taxon>Hologalegina</taxon>
        <taxon>IRL clade</taxon>
        <taxon>Fabeae</taxon>
        <taxon>Lathyrus</taxon>
    </lineage>
</organism>
<comment type="caution">
    <text evidence="1">The sequence shown here is derived from an EMBL/GenBank/DDBJ whole genome shotgun (WGS) entry which is preliminary data.</text>
</comment>
<sequence>MLWQELDNFRPIPTCECDISCSAIDKIHNYRDSDQQQGQVNNVSTYPDQEVEDQHETFEEQLNDVASGLIGFTHAQHKVILELLHQSSTPHSVNHLVTQPKSDSVIICTIPNQDIAESFILDT</sequence>
<reference evidence="1 2" key="1">
    <citation type="journal article" date="2022" name="Nat. Genet.">
        <title>Improved pea reference genome and pan-genome highlight genomic features and evolutionary characteristics.</title>
        <authorList>
            <person name="Yang T."/>
            <person name="Liu R."/>
            <person name="Luo Y."/>
            <person name="Hu S."/>
            <person name="Wang D."/>
            <person name="Wang C."/>
            <person name="Pandey M.K."/>
            <person name="Ge S."/>
            <person name="Xu Q."/>
            <person name="Li N."/>
            <person name="Li G."/>
            <person name="Huang Y."/>
            <person name="Saxena R.K."/>
            <person name="Ji Y."/>
            <person name="Li M."/>
            <person name="Yan X."/>
            <person name="He Y."/>
            <person name="Liu Y."/>
            <person name="Wang X."/>
            <person name="Xiang C."/>
            <person name="Varshney R.K."/>
            <person name="Ding H."/>
            <person name="Gao S."/>
            <person name="Zong X."/>
        </authorList>
    </citation>
    <scope>NUCLEOTIDE SEQUENCE [LARGE SCALE GENOMIC DNA]</scope>
    <source>
        <strain evidence="1 2">cv. Zhongwan 6</strain>
    </source>
</reference>
<proteinExistence type="predicted"/>
<dbReference type="AlphaFoldDB" id="A0A9D5A2C1"/>
<protein>
    <submittedName>
        <fullName evidence="1">Uncharacterized protein</fullName>
    </submittedName>
</protein>
<dbReference type="EMBL" id="JAMSHJ010000007">
    <property type="protein sequence ID" value="KAI5390560.1"/>
    <property type="molecule type" value="Genomic_DNA"/>
</dbReference>
<name>A0A9D5A2C1_PEA</name>
<dbReference type="Gramene" id="Psat07G0574800-T1">
    <property type="protein sequence ID" value="KAI5390560.1"/>
    <property type="gene ID" value="KIW84_075748"/>
</dbReference>